<accession>A0A0G0SDR3</accession>
<dbReference type="Proteomes" id="UP000034293">
    <property type="component" value="Unassembled WGS sequence"/>
</dbReference>
<feature type="non-terminal residue" evidence="1">
    <location>
        <position position="1"/>
    </location>
</feature>
<sequence>ADMIANDGAARIPLNACGDSLVMAAGIGARISAKSGR</sequence>
<comment type="caution">
    <text evidence="1">The sequence shown here is derived from an EMBL/GenBank/DDBJ whole genome shotgun (WGS) entry which is preliminary data.</text>
</comment>
<protein>
    <submittedName>
        <fullName evidence="1">Uncharacterized protein</fullName>
    </submittedName>
</protein>
<gene>
    <name evidence="1" type="ORF">UU02_C0037G0007</name>
</gene>
<name>A0A0G0SDR3_9BACT</name>
<evidence type="ECO:0000313" key="2">
    <source>
        <dbReference type="Proteomes" id="UP000034293"/>
    </source>
</evidence>
<organism evidence="1 2">
    <name type="scientific">Candidatus Woesebacteria bacterium GW2011_GWA1_40_43</name>
    <dbReference type="NCBI Taxonomy" id="1618553"/>
    <lineage>
        <taxon>Bacteria</taxon>
        <taxon>Candidatus Woeseibacteriota</taxon>
    </lineage>
</organism>
<dbReference type="EMBL" id="LBZA01000037">
    <property type="protein sequence ID" value="KKR62994.1"/>
    <property type="molecule type" value="Genomic_DNA"/>
</dbReference>
<reference evidence="1 2" key="1">
    <citation type="journal article" date="2015" name="Nature">
        <title>rRNA introns, odd ribosomes, and small enigmatic genomes across a large radiation of phyla.</title>
        <authorList>
            <person name="Brown C.T."/>
            <person name="Hug L.A."/>
            <person name="Thomas B.C."/>
            <person name="Sharon I."/>
            <person name="Castelle C.J."/>
            <person name="Singh A."/>
            <person name="Wilkins M.J."/>
            <person name="Williams K.H."/>
            <person name="Banfield J.F."/>
        </authorList>
    </citation>
    <scope>NUCLEOTIDE SEQUENCE [LARGE SCALE GENOMIC DNA]</scope>
</reference>
<proteinExistence type="predicted"/>
<evidence type="ECO:0000313" key="1">
    <source>
        <dbReference type="EMBL" id="KKR62994.1"/>
    </source>
</evidence>
<dbReference type="AlphaFoldDB" id="A0A0G0SDR3"/>